<evidence type="ECO:0000313" key="3">
    <source>
        <dbReference type="Proteomes" id="UP000282423"/>
    </source>
</evidence>
<feature type="signal peptide" evidence="1">
    <location>
        <begin position="1"/>
        <end position="23"/>
    </location>
</feature>
<protein>
    <recommendedName>
        <fullName evidence="4">DUF4595 domain-containing protein</fullName>
    </recommendedName>
</protein>
<organism evidence="2 3">
    <name type="scientific">Sphingobacterium puteale</name>
    <dbReference type="NCBI Taxonomy" id="2420510"/>
    <lineage>
        <taxon>Bacteria</taxon>
        <taxon>Pseudomonadati</taxon>
        <taxon>Bacteroidota</taxon>
        <taxon>Sphingobacteriia</taxon>
        <taxon>Sphingobacteriales</taxon>
        <taxon>Sphingobacteriaceae</taxon>
        <taxon>Sphingobacterium</taxon>
    </lineage>
</organism>
<gene>
    <name evidence="2" type="ORF">D7322_07390</name>
</gene>
<proteinExistence type="predicted"/>
<name>A0A420VZX1_9SPHI</name>
<dbReference type="RefSeq" id="WP_121122805.1">
    <property type="nucleotide sequence ID" value="NZ_RBWS01000006.1"/>
</dbReference>
<dbReference type="OrthoDB" id="704304at2"/>
<accession>A0A420VZX1</accession>
<keyword evidence="3" id="KW-1185">Reference proteome</keyword>
<dbReference type="PROSITE" id="PS51257">
    <property type="entry name" value="PROKAR_LIPOPROTEIN"/>
    <property type="match status" value="1"/>
</dbReference>
<sequence length="224" mass="25093">MNKLFTTAALVCALSLGFTSCSKDDNNTIQVETPKVIKDLKSNSKTDFTQGELAVKNDIFSLKNFKQFARSEDGKPTAEAAKIYYYNFSENDGTDIKTNMISLSGDTKVTLTANTENGYTLSYIDKAFNDVVATDNFTAISSNSSAIYKMKFGGQESVRSESGWCNYDGDNNHLVTAQENRTLIISKHGKPFFKLKMNSIYENEKANEDANNFVFYSIDYQEFK</sequence>
<evidence type="ECO:0000313" key="2">
    <source>
        <dbReference type="EMBL" id="RKO71931.1"/>
    </source>
</evidence>
<dbReference type="Proteomes" id="UP000282423">
    <property type="component" value="Unassembled WGS sequence"/>
</dbReference>
<evidence type="ECO:0008006" key="4">
    <source>
        <dbReference type="Google" id="ProtNLM"/>
    </source>
</evidence>
<reference evidence="2 3" key="1">
    <citation type="submission" date="2018-10" db="EMBL/GenBank/DDBJ databases">
        <title>Sphingobacterium sp. M05W1-28.</title>
        <authorList>
            <person name="Cai H."/>
        </authorList>
    </citation>
    <scope>NUCLEOTIDE SEQUENCE [LARGE SCALE GENOMIC DNA]</scope>
    <source>
        <strain evidence="2 3">M05W1-28</strain>
    </source>
</reference>
<comment type="caution">
    <text evidence="2">The sequence shown here is derived from an EMBL/GenBank/DDBJ whole genome shotgun (WGS) entry which is preliminary data.</text>
</comment>
<dbReference type="AlphaFoldDB" id="A0A420VZX1"/>
<dbReference type="EMBL" id="RBWS01000006">
    <property type="protein sequence ID" value="RKO71931.1"/>
    <property type="molecule type" value="Genomic_DNA"/>
</dbReference>
<keyword evidence="1" id="KW-0732">Signal</keyword>
<evidence type="ECO:0000256" key="1">
    <source>
        <dbReference type="SAM" id="SignalP"/>
    </source>
</evidence>
<feature type="chain" id="PRO_5019189326" description="DUF4595 domain-containing protein" evidence="1">
    <location>
        <begin position="24"/>
        <end position="224"/>
    </location>
</feature>